<dbReference type="Proteomes" id="UP001314170">
    <property type="component" value="Unassembled WGS sequence"/>
</dbReference>
<feature type="compositionally biased region" description="Basic and acidic residues" evidence="1">
    <location>
        <begin position="23"/>
        <end position="34"/>
    </location>
</feature>
<gene>
    <name evidence="2" type="ORF">DCAF_LOCUS6427</name>
</gene>
<accession>A0AAV1R6Q4</accession>
<evidence type="ECO:0000313" key="2">
    <source>
        <dbReference type="EMBL" id="CAK7328695.1"/>
    </source>
</evidence>
<protein>
    <submittedName>
        <fullName evidence="2">Uncharacterized protein</fullName>
    </submittedName>
</protein>
<sequence>MDTVEERKWLSREESSSTGRGPLDQRERESEQGHRLTASPYWSSLHVLNKQSEKSLRRRKCHLREVNWDQRSQRSCSNIIERRKITTIGLTLLSGPSLMSKLGMINLHSLGGVLAYPSSINTEVGIHERYYLYSPNSLAILLLSLVLASLLKLFLNYRLTLPAVKDQEMALPVGAPCPTGTFLMTPTVVKIPT</sequence>
<dbReference type="AlphaFoldDB" id="A0AAV1R6Q4"/>
<feature type="compositionally biased region" description="Basic and acidic residues" evidence="1">
    <location>
        <begin position="1"/>
        <end position="15"/>
    </location>
</feature>
<keyword evidence="3" id="KW-1185">Reference proteome</keyword>
<evidence type="ECO:0000256" key="1">
    <source>
        <dbReference type="SAM" id="MobiDB-lite"/>
    </source>
</evidence>
<reference evidence="2 3" key="1">
    <citation type="submission" date="2024-01" db="EMBL/GenBank/DDBJ databases">
        <authorList>
            <person name="Waweru B."/>
        </authorList>
    </citation>
    <scope>NUCLEOTIDE SEQUENCE [LARGE SCALE GENOMIC DNA]</scope>
</reference>
<dbReference type="EMBL" id="CAWUPB010000903">
    <property type="protein sequence ID" value="CAK7328695.1"/>
    <property type="molecule type" value="Genomic_DNA"/>
</dbReference>
<feature type="region of interest" description="Disordered" evidence="1">
    <location>
        <begin position="1"/>
        <end position="35"/>
    </location>
</feature>
<evidence type="ECO:0000313" key="3">
    <source>
        <dbReference type="Proteomes" id="UP001314170"/>
    </source>
</evidence>
<comment type="caution">
    <text evidence="2">The sequence shown here is derived from an EMBL/GenBank/DDBJ whole genome shotgun (WGS) entry which is preliminary data.</text>
</comment>
<organism evidence="2 3">
    <name type="scientific">Dovyalis caffra</name>
    <dbReference type="NCBI Taxonomy" id="77055"/>
    <lineage>
        <taxon>Eukaryota</taxon>
        <taxon>Viridiplantae</taxon>
        <taxon>Streptophyta</taxon>
        <taxon>Embryophyta</taxon>
        <taxon>Tracheophyta</taxon>
        <taxon>Spermatophyta</taxon>
        <taxon>Magnoliopsida</taxon>
        <taxon>eudicotyledons</taxon>
        <taxon>Gunneridae</taxon>
        <taxon>Pentapetalae</taxon>
        <taxon>rosids</taxon>
        <taxon>fabids</taxon>
        <taxon>Malpighiales</taxon>
        <taxon>Salicaceae</taxon>
        <taxon>Flacourtieae</taxon>
        <taxon>Dovyalis</taxon>
    </lineage>
</organism>
<name>A0AAV1R6Q4_9ROSI</name>
<proteinExistence type="predicted"/>